<protein>
    <submittedName>
        <fullName evidence="1">Aminoglycoside phosphotransferase family protein</fullName>
    </submittedName>
</protein>
<dbReference type="Proteomes" id="UP001183414">
    <property type="component" value="Unassembled WGS sequence"/>
</dbReference>
<evidence type="ECO:0000313" key="2">
    <source>
        <dbReference type="Proteomes" id="UP001183414"/>
    </source>
</evidence>
<accession>A0ABU2NTT7</accession>
<sequence length="322" mass="34624">MVRSLRVPASLPCVAEMGQHESGRKWLEALPEMLGELREMWGLRLEEPFHGGSCSWAAPARREAGPGAGEPLVLKVTWPHPEALAEAPGLALWAGGGAVRLHAYDPERQALLLERCVPGTELGRSHGVPADERLVHGADVLRDLWAAPLPPPGAEGPVLPGLADVTAQWADLAEERAARRWPAGVDTGLFALCAGLLRDLPGSAGREVLLHGDFNPGNVLTARRRPWLAIDPKPMRGDPAYDLWPLVEQVDDPFAAADPPGVLAHRTALVAGELGLDPQRVRAWAVARHVEYVLWSVVEDEDLGRSVGLMQQARLLAGLAGL</sequence>
<dbReference type="Gene3D" id="3.90.1200.10">
    <property type="match status" value="1"/>
</dbReference>
<keyword evidence="2" id="KW-1185">Reference proteome</keyword>
<dbReference type="InterPro" id="IPR011009">
    <property type="entry name" value="Kinase-like_dom_sf"/>
</dbReference>
<organism evidence="1 2">
    <name type="scientific">Streptomyces hazeniae</name>
    <dbReference type="NCBI Taxonomy" id="3075538"/>
    <lineage>
        <taxon>Bacteria</taxon>
        <taxon>Bacillati</taxon>
        <taxon>Actinomycetota</taxon>
        <taxon>Actinomycetes</taxon>
        <taxon>Kitasatosporales</taxon>
        <taxon>Streptomycetaceae</taxon>
        <taxon>Streptomyces</taxon>
    </lineage>
</organism>
<comment type="caution">
    <text evidence="1">The sequence shown here is derived from an EMBL/GenBank/DDBJ whole genome shotgun (WGS) entry which is preliminary data.</text>
</comment>
<dbReference type="EMBL" id="JAVREQ010000012">
    <property type="protein sequence ID" value="MDT0380140.1"/>
    <property type="molecule type" value="Genomic_DNA"/>
</dbReference>
<proteinExistence type="predicted"/>
<dbReference type="RefSeq" id="WP_311673914.1">
    <property type="nucleotide sequence ID" value="NZ_JAVREQ010000012.1"/>
</dbReference>
<gene>
    <name evidence="1" type="ORF">RM572_15370</name>
</gene>
<dbReference type="Pfam" id="PF04655">
    <property type="entry name" value="APH_6_hur"/>
    <property type="match status" value="1"/>
</dbReference>
<name>A0ABU2NTT7_9ACTN</name>
<dbReference type="InterPro" id="IPR006748">
    <property type="entry name" value="NH2Glyco/OHUrea_AB-resist_kin"/>
</dbReference>
<evidence type="ECO:0000313" key="1">
    <source>
        <dbReference type="EMBL" id="MDT0380140.1"/>
    </source>
</evidence>
<reference evidence="2" key="1">
    <citation type="submission" date="2023-07" db="EMBL/GenBank/DDBJ databases">
        <title>30 novel species of actinomycetes from the DSMZ collection.</title>
        <authorList>
            <person name="Nouioui I."/>
        </authorList>
    </citation>
    <scope>NUCLEOTIDE SEQUENCE [LARGE SCALE GENOMIC DNA]</scope>
    <source>
        <strain evidence="2">DSM 42041</strain>
    </source>
</reference>
<dbReference type="SUPFAM" id="SSF56112">
    <property type="entry name" value="Protein kinase-like (PK-like)"/>
    <property type="match status" value="1"/>
</dbReference>